<proteinExistence type="predicted"/>
<evidence type="ECO:0000259" key="13">
    <source>
        <dbReference type="PROSITE" id="PS51379"/>
    </source>
</evidence>
<dbReference type="InterPro" id="IPR011898">
    <property type="entry name" value="PorD_KorD"/>
</dbReference>
<keyword evidence="8" id="KW-0408">Iron</keyword>
<dbReference type="Gene3D" id="3.30.70.20">
    <property type="match status" value="2"/>
</dbReference>
<dbReference type="Proteomes" id="UP000679213">
    <property type="component" value="Chromosome I"/>
</dbReference>
<name>A0A8D6PX44_9EURY</name>
<reference evidence="14 15" key="1">
    <citation type="submission" date="2020-04" db="EMBL/GenBank/DDBJ databases">
        <authorList>
            <consortium name="Genoscope - CEA"/>
            <person name="William W."/>
        </authorList>
    </citation>
    <scope>NUCLEOTIDE SEQUENCE [LARGE SCALE GENOMIC DNA]</scope>
    <source>
        <strain evidence="14 15">SG7</strain>
    </source>
</reference>
<accession>A0A8D6PX44</accession>
<evidence type="ECO:0000256" key="6">
    <source>
        <dbReference type="ARBA" id="ARBA00022737"/>
    </source>
</evidence>
<feature type="domain" description="4Fe-4S ferredoxin-type" evidence="13">
    <location>
        <begin position="63"/>
        <end position="92"/>
    </location>
</feature>
<dbReference type="InterPro" id="IPR017896">
    <property type="entry name" value="4Fe4S_Fe-S-bd"/>
</dbReference>
<dbReference type="AlphaFoldDB" id="A0A8D6PX44"/>
<evidence type="ECO:0000256" key="7">
    <source>
        <dbReference type="ARBA" id="ARBA00022982"/>
    </source>
</evidence>
<protein>
    <recommendedName>
        <fullName evidence="10">Pyruvate synthase subunit PorD</fullName>
    </recommendedName>
    <alternativeName>
        <fullName evidence="12">Pyruvate oxidoreductase delta chain</fullName>
    </alternativeName>
    <alternativeName>
        <fullName evidence="11">Pyruvic-ferredoxin oxidoreductase subunit delta</fullName>
    </alternativeName>
</protein>
<sequence length="94" mass="10718">MGKWGVIVMVTIAAIIYEPGNSIRNKTGSWRTFRPILDNNKCVKCENCYIFCPEGAIQEDENGNFKIDYDYCKGCLICMNECPVNAITKVREEK</sequence>
<keyword evidence="4" id="KW-0004">4Fe-4S</keyword>
<evidence type="ECO:0000256" key="12">
    <source>
        <dbReference type="ARBA" id="ARBA00044818"/>
    </source>
</evidence>
<evidence type="ECO:0000256" key="8">
    <source>
        <dbReference type="ARBA" id="ARBA00023004"/>
    </source>
</evidence>
<evidence type="ECO:0000256" key="9">
    <source>
        <dbReference type="ARBA" id="ARBA00023014"/>
    </source>
</evidence>
<evidence type="ECO:0000256" key="2">
    <source>
        <dbReference type="ARBA" id="ARBA00011595"/>
    </source>
</evidence>
<dbReference type="SUPFAM" id="SSF54862">
    <property type="entry name" value="4Fe-4S ferredoxins"/>
    <property type="match status" value="1"/>
</dbReference>
<dbReference type="NCBIfam" id="NF040684">
    <property type="entry name" value="PorD_Arch"/>
    <property type="match status" value="1"/>
</dbReference>
<evidence type="ECO:0000313" key="15">
    <source>
        <dbReference type="Proteomes" id="UP000679213"/>
    </source>
</evidence>
<comment type="subunit">
    <text evidence="2">Heterotetramer of one alpha, one beta, one delta and one gamma chain.</text>
</comment>
<keyword evidence="14" id="KW-0670">Pyruvate</keyword>
<dbReference type="PANTHER" id="PTHR43724">
    <property type="entry name" value="PYRUVATE SYNTHASE SUBUNIT PORD"/>
    <property type="match status" value="1"/>
</dbReference>
<dbReference type="GO" id="GO:0051539">
    <property type="term" value="F:4 iron, 4 sulfur cluster binding"/>
    <property type="evidence" value="ECO:0007669"/>
    <property type="project" value="UniProtKB-KW"/>
</dbReference>
<keyword evidence="3" id="KW-0813">Transport</keyword>
<feature type="domain" description="4Fe-4S ferredoxin-type" evidence="13">
    <location>
        <begin position="33"/>
        <end position="62"/>
    </location>
</feature>
<evidence type="ECO:0000256" key="5">
    <source>
        <dbReference type="ARBA" id="ARBA00022723"/>
    </source>
</evidence>
<accession>A0A8D6PXK4</accession>
<evidence type="ECO:0000256" key="10">
    <source>
        <dbReference type="ARBA" id="ARBA00044788"/>
    </source>
</evidence>
<evidence type="ECO:0000256" key="4">
    <source>
        <dbReference type="ARBA" id="ARBA00022485"/>
    </source>
</evidence>
<evidence type="ECO:0000313" key="14">
    <source>
        <dbReference type="EMBL" id="CAB3290202.1"/>
    </source>
</evidence>
<keyword evidence="5" id="KW-0479">Metal-binding</keyword>
<dbReference type="PROSITE" id="PS00198">
    <property type="entry name" value="4FE4S_FER_1"/>
    <property type="match status" value="1"/>
</dbReference>
<organism evidence="14 15">
    <name type="scientific">Methanocaldococcus lauensis</name>
    <dbReference type="NCBI Taxonomy" id="2546128"/>
    <lineage>
        <taxon>Archaea</taxon>
        <taxon>Methanobacteriati</taxon>
        <taxon>Methanobacteriota</taxon>
        <taxon>Methanomada group</taxon>
        <taxon>Methanococci</taxon>
        <taxon>Methanococcales</taxon>
        <taxon>Methanocaldococcaceae</taxon>
        <taxon>Methanocaldococcus</taxon>
    </lineage>
</organism>
<evidence type="ECO:0000256" key="1">
    <source>
        <dbReference type="ARBA" id="ARBA00001966"/>
    </source>
</evidence>
<evidence type="ECO:0000256" key="3">
    <source>
        <dbReference type="ARBA" id="ARBA00022448"/>
    </source>
</evidence>
<keyword evidence="6" id="KW-0677">Repeat</keyword>
<dbReference type="InterPro" id="IPR053389">
    <property type="entry name" value="Pyruvate_synthase_PorD"/>
</dbReference>
<dbReference type="KEGG" id="mesg:MLAUSG7_1629"/>
<dbReference type="GO" id="GO:0016625">
    <property type="term" value="F:oxidoreductase activity, acting on the aldehyde or oxo group of donors, iron-sulfur protein as acceptor"/>
    <property type="evidence" value="ECO:0007669"/>
    <property type="project" value="InterPro"/>
</dbReference>
<keyword evidence="9" id="KW-0411">Iron-sulfur</keyword>
<evidence type="ECO:0000256" key="11">
    <source>
        <dbReference type="ARBA" id="ARBA00044816"/>
    </source>
</evidence>
<dbReference type="NCBIfam" id="TIGR02179">
    <property type="entry name" value="PorD_KorD"/>
    <property type="match status" value="1"/>
</dbReference>
<dbReference type="PANTHER" id="PTHR43724:SF2">
    <property type="entry name" value="PYRUVATE SYNTHASE SUBUNIT PORD"/>
    <property type="match status" value="1"/>
</dbReference>
<dbReference type="InterPro" id="IPR017900">
    <property type="entry name" value="4Fe4S_Fe_S_CS"/>
</dbReference>
<dbReference type="EMBL" id="LR792632">
    <property type="protein sequence ID" value="CAB3290202.1"/>
    <property type="molecule type" value="Genomic_DNA"/>
</dbReference>
<gene>
    <name evidence="14" type="primary">porD</name>
    <name evidence="14" type="ORF">MLAUSG7_1629</name>
</gene>
<keyword evidence="15" id="KW-1185">Reference proteome</keyword>
<dbReference type="GO" id="GO:0046872">
    <property type="term" value="F:metal ion binding"/>
    <property type="evidence" value="ECO:0007669"/>
    <property type="project" value="UniProtKB-KW"/>
</dbReference>
<comment type="cofactor">
    <cofactor evidence="1">
        <name>[4Fe-4S] cluster</name>
        <dbReference type="ChEBI" id="CHEBI:49883"/>
    </cofactor>
</comment>
<dbReference type="Pfam" id="PF14697">
    <property type="entry name" value="Fer4_21"/>
    <property type="match status" value="1"/>
</dbReference>
<dbReference type="PROSITE" id="PS51379">
    <property type="entry name" value="4FE4S_FER_2"/>
    <property type="match status" value="2"/>
</dbReference>
<keyword evidence="7" id="KW-0249">Electron transport</keyword>